<feature type="compositionally biased region" description="Acidic residues" evidence="6">
    <location>
        <begin position="178"/>
        <end position="187"/>
    </location>
</feature>
<dbReference type="SUPFAM" id="SSF53474">
    <property type="entry name" value="alpha/beta-Hydrolases"/>
    <property type="match status" value="1"/>
</dbReference>
<protein>
    <submittedName>
        <fullName evidence="9">Uncharacterized protein</fullName>
    </submittedName>
</protein>
<dbReference type="SUPFAM" id="SSF54001">
    <property type="entry name" value="Cysteine proteinases"/>
    <property type="match status" value="1"/>
</dbReference>
<dbReference type="GO" id="GO:0005783">
    <property type="term" value="C:endoplasmic reticulum"/>
    <property type="evidence" value="ECO:0007669"/>
    <property type="project" value="TreeGrafter"/>
</dbReference>
<evidence type="ECO:0000256" key="6">
    <source>
        <dbReference type="SAM" id="MobiDB-lite"/>
    </source>
</evidence>
<feature type="domain" description="UFSP2 second" evidence="8">
    <location>
        <begin position="254"/>
        <end position="393"/>
    </location>
</feature>
<evidence type="ECO:0000256" key="1">
    <source>
        <dbReference type="ARBA" id="ARBA00008552"/>
    </source>
</evidence>
<organism evidence="9">
    <name type="scientific">Cyprideis torosa</name>
    <dbReference type="NCBI Taxonomy" id="163714"/>
    <lineage>
        <taxon>Eukaryota</taxon>
        <taxon>Metazoa</taxon>
        <taxon>Ecdysozoa</taxon>
        <taxon>Arthropoda</taxon>
        <taxon>Crustacea</taxon>
        <taxon>Oligostraca</taxon>
        <taxon>Ostracoda</taxon>
        <taxon>Podocopa</taxon>
        <taxon>Podocopida</taxon>
        <taxon>Cytherocopina</taxon>
        <taxon>Cytheroidea</taxon>
        <taxon>Cytherideidae</taxon>
        <taxon>Cyprideis</taxon>
    </lineage>
</organism>
<dbReference type="InterPro" id="IPR012462">
    <property type="entry name" value="UFSP1/2_DUB_cat"/>
</dbReference>
<dbReference type="GO" id="GO:0006508">
    <property type="term" value="P:proteolysis"/>
    <property type="evidence" value="ECO:0007669"/>
    <property type="project" value="UniProtKB-KW"/>
</dbReference>
<dbReference type="PANTHER" id="PTHR48153:SF2">
    <property type="entry name" value="UFM1-SPECIFIC PROTEASE 2"/>
    <property type="match status" value="1"/>
</dbReference>
<evidence type="ECO:0000256" key="3">
    <source>
        <dbReference type="ARBA" id="ARBA00022786"/>
    </source>
</evidence>
<gene>
    <name evidence="9" type="ORF">CTOB1V02_LOCUS6994</name>
</gene>
<keyword evidence="2" id="KW-0645">Protease</keyword>
<evidence type="ECO:0000313" key="9">
    <source>
        <dbReference type="EMBL" id="CAD7229121.1"/>
    </source>
</evidence>
<proteinExistence type="inferred from homology"/>
<dbReference type="GO" id="GO:0070008">
    <property type="term" value="F:serine-type exopeptidase activity"/>
    <property type="evidence" value="ECO:0007669"/>
    <property type="project" value="InterPro"/>
</dbReference>
<feature type="region of interest" description="Disordered" evidence="6">
    <location>
        <begin position="171"/>
        <end position="222"/>
    </location>
</feature>
<dbReference type="GO" id="GO:0071567">
    <property type="term" value="F:deUFMylase activity"/>
    <property type="evidence" value="ECO:0007669"/>
    <property type="project" value="TreeGrafter"/>
</dbReference>
<dbReference type="InterPro" id="IPR038765">
    <property type="entry name" value="Papain-like_cys_pep_sf"/>
</dbReference>
<reference evidence="9" key="1">
    <citation type="submission" date="2020-11" db="EMBL/GenBank/DDBJ databases">
        <authorList>
            <person name="Tran Van P."/>
        </authorList>
    </citation>
    <scope>NUCLEOTIDE SEQUENCE</scope>
</reference>
<dbReference type="Pfam" id="PF07910">
    <property type="entry name" value="Peptidase_C78"/>
    <property type="match status" value="1"/>
</dbReference>
<feature type="domain" description="UFSP1/2/DUB catalytic" evidence="7">
    <location>
        <begin position="420"/>
        <end position="597"/>
    </location>
</feature>
<dbReference type="Gene3D" id="3.40.50.1820">
    <property type="entry name" value="alpha/beta hydrolase"/>
    <property type="match status" value="1"/>
</dbReference>
<keyword evidence="3" id="KW-0833">Ubl conjugation pathway</keyword>
<evidence type="ECO:0000259" key="7">
    <source>
        <dbReference type="Pfam" id="PF07910"/>
    </source>
</evidence>
<dbReference type="PANTHER" id="PTHR48153">
    <property type="entry name" value="UFM1-SPECIFIC PROTEASE 2"/>
    <property type="match status" value="1"/>
</dbReference>
<evidence type="ECO:0000256" key="2">
    <source>
        <dbReference type="ARBA" id="ARBA00022670"/>
    </source>
</evidence>
<accession>A0A7R8WGY3</accession>
<dbReference type="OrthoDB" id="2130629at2759"/>
<keyword evidence="4" id="KW-0378">Hydrolase</keyword>
<name>A0A7R8WGY3_9CRUS</name>
<evidence type="ECO:0000256" key="4">
    <source>
        <dbReference type="ARBA" id="ARBA00022801"/>
    </source>
</evidence>
<dbReference type="GO" id="GO:0005634">
    <property type="term" value="C:nucleus"/>
    <property type="evidence" value="ECO:0007669"/>
    <property type="project" value="TreeGrafter"/>
</dbReference>
<dbReference type="Pfam" id="PF20908">
    <property type="entry name" value="UfSP2_N"/>
    <property type="match status" value="1"/>
</dbReference>
<dbReference type="EMBL" id="OB661878">
    <property type="protein sequence ID" value="CAD7229121.1"/>
    <property type="molecule type" value="Genomic_DNA"/>
</dbReference>
<evidence type="ECO:0000259" key="8">
    <source>
        <dbReference type="Pfam" id="PF20908"/>
    </source>
</evidence>
<dbReference type="AlphaFoldDB" id="A0A7R8WGY3"/>
<sequence length="1010" mass="112923">MPSMQIIRIPKELVQLLVDAQKAEDAEVQGSFWGLRDHPTVGEVTCLYVVRQSVDWYRGTIPEGLEEVAYLGSLKKLSSDNIALRNEELHSMEIVEGEVRAVEGSRVDVKVEPLAALLRELYLLELRGSLPLATEKTAPAVKDAFQSLEDKCEGRLAFRLGSSKVFMIPFPGVPRDEESSEDDDDDEPSRASSESSNTSAGLDAPMSAGDRGQRQPTIRFSGGGFNEADELATVLSGLSNSGATESALRYPMASQTVAFTLLFPMCEGPEDRAWRAPQVKYEQRSFPYIHTNLDIVARAILPKNATLRITYYLLKESLLSQLRLYACCWSSLVTSTGSHPCRLFSFLPFPLGLPITAVYPEDTSEDILAPFRRSLHRLLFLPMDRPFFRRNNVAPPASELSSELLMNPHESCKESGVNGQVSLIWGRYTYHHYMQDRMNDAGWGCAYRSLQTLASWFRFQGYTSRRIPTHREIQEALVELGDKPQSFPGSKQWIGSTEVSYVLNHLFGVTSKIMFVPSGSELAGKGRELERHFQTQGTPVMIGGGDLAHTILGVDFNPDTGDLAFLVLDPHYTGDDDLRTILNKGWCGNEGNIESFANNTGFMWDLAPEFKACLIFAEHRYYGASLPFGNIPLNDTRMGYLSSQQALADYVRYLQHLRRTDSRFTNSPVIAFGGSYGGMLSAWMRMKYPNVISSRDYKKAQEGCGDLLAKLWGALERSIETESGRSFLANSWKLCSPLNESTALKEMNAWLVDTLTTLAMLDYPYETNFAVHLPGRPVKAFCNLSLKSMNTIYPIIRAFLSKLPENKLSIDSEVGEDRVVLSAVFRGLQIAFNYSGTAHCLDPKKSIMADNLGAEAWSYQSCTEMVMPQCNTDTSGVFPNEPWNIESFAKACKENYGVTPRSYDAIDTYGGSDLKSATNIIFSNGDLDPWAGYGVFQSPNPSIHIIKIKDGAHHLDLRASHPNDPRTVIKARNLEKQIIRKWIKEWRLYYDHPQQQLEDLLQNSISSSAL</sequence>
<evidence type="ECO:0000256" key="5">
    <source>
        <dbReference type="ARBA" id="ARBA00022807"/>
    </source>
</evidence>
<dbReference type="Gene3D" id="3.90.70.130">
    <property type="match status" value="1"/>
</dbReference>
<dbReference type="InterPro" id="IPR029058">
    <property type="entry name" value="AB_hydrolase_fold"/>
</dbReference>
<keyword evidence="5" id="KW-0788">Thiol protease</keyword>
<dbReference type="InterPro" id="IPR049387">
    <property type="entry name" value="UFSP2-like_2nd"/>
</dbReference>
<comment type="similarity">
    <text evidence="1">Belongs to the peptidase C78 family.</text>
</comment>